<dbReference type="CDD" id="cd00082">
    <property type="entry name" value="HisKA"/>
    <property type="match status" value="1"/>
</dbReference>
<dbReference type="InterPro" id="IPR003661">
    <property type="entry name" value="HisK_dim/P_dom"/>
</dbReference>
<dbReference type="InterPro" id="IPR003660">
    <property type="entry name" value="HAMP_dom"/>
</dbReference>
<dbReference type="SMART" id="SM00388">
    <property type="entry name" value="HisKA"/>
    <property type="match status" value="1"/>
</dbReference>
<dbReference type="RefSeq" id="WP_068346717.1">
    <property type="nucleotide sequence ID" value="NZ_JFHK01000005.1"/>
</dbReference>
<evidence type="ECO:0000313" key="14">
    <source>
        <dbReference type="EMBL" id="OAA30983.1"/>
    </source>
</evidence>
<evidence type="ECO:0000256" key="3">
    <source>
        <dbReference type="ARBA" id="ARBA00012438"/>
    </source>
</evidence>
<keyword evidence="8 11" id="KW-1133">Transmembrane helix</keyword>
<dbReference type="InterPro" id="IPR036890">
    <property type="entry name" value="HATPase_C_sf"/>
</dbReference>
<dbReference type="STRING" id="1453497.AT15_08360"/>
<dbReference type="Pfam" id="PF00512">
    <property type="entry name" value="HisKA"/>
    <property type="match status" value="1"/>
</dbReference>
<dbReference type="InterPro" id="IPR003594">
    <property type="entry name" value="HATPase_dom"/>
</dbReference>
<dbReference type="InterPro" id="IPR050428">
    <property type="entry name" value="TCS_sensor_his_kinase"/>
</dbReference>
<gene>
    <name evidence="14" type="ORF">AT15_08360</name>
</gene>
<feature type="domain" description="HAMP" evidence="13">
    <location>
        <begin position="171"/>
        <end position="224"/>
    </location>
</feature>
<keyword evidence="10 11" id="KW-0472">Membrane</keyword>
<dbReference type="CDD" id="cd00075">
    <property type="entry name" value="HATPase"/>
    <property type="match status" value="1"/>
</dbReference>
<sequence>MSSNKSSFIFSLSTVLTLSFIVLLVLVIAFISIFVYRVSTAVFINNYSKELLNSYRAFSNMPQRGIMGSPGFMGGWRNQQLYESLFIQIEDTIVKDNDEIGLQEFAKGPRITNEDGRTYLLYGLIENGEKLIIGTHMLEYEVFLSALKKTLTMGILLAIFLSMAFGIIMGRRLAKPLKEISYALQDTILTDLSKRIEMNSRVKEIYDLKEALNRALNKIEGAYRRQEQFSSDVAHEIRSPLTSIVGFSRLISRWGIKDPDIVSEAAKNITEIAESMITLTESLLFLAKPDLKPEFSAVNLKKALDEVLSLLSFSENTEIKVRLPGIIVMTDEKLIQLVFKILLENSIKHAPGKPIEILWENETSTLIFKDYGPGIPEKDKEKIFQRFYKVDSSRTGSGYGLGLSILKKITDVLGLTLRVDTPETGGTMFFLGGWNEVHSMRG</sequence>
<keyword evidence="15" id="KW-1185">Reference proteome</keyword>
<evidence type="ECO:0000259" key="13">
    <source>
        <dbReference type="PROSITE" id="PS50885"/>
    </source>
</evidence>
<evidence type="ECO:0000256" key="1">
    <source>
        <dbReference type="ARBA" id="ARBA00000085"/>
    </source>
</evidence>
<dbReference type="GO" id="GO:0000155">
    <property type="term" value="F:phosphorelay sensor kinase activity"/>
    <property type="evidence" value="ECO:0007669"/>
    <property type="project" value="InterPro"/>
</dbReference>
<keyword evidence="7" id="KW-0418">Kinase</keyword>
<accession>A0A176K1T3</accession>
<comment type="catalytic activity">
    <reaction evidence="1">
        <text>ATP + protein L-histidine = ADP + protein N-phospho-L-histidine.</text>
        <dbReference type="EC" id="2.7.13.3"/>
    </reaction>
</comment>
<dbReference type="InterPro" id="IPR004358">
    <property type="entry name" value="Sig_transdc_His_kin-like_C"/>
</dbReference>
<dbReference type="PANTHER" id="PTHR45436">
    <property type="entry name" value="SENSOR HISTIDINE KINASE YKOH"/>
    <property type="match status" value="1"/>
</dbReference>
<dbReference type="Gene3D" id="6.10.340.10">
    <property type="match status" value="1"/>
</dbReference>
<dbReference type="Proteomes" id="UP000077339">
    <property type="component" value="Unassembled WGS sequence"/>
</dbReference>
<dbReference type="PRINTS" id="PR00344">
    <property type="entry name" value="BCTRLSENSOR"/>
</dbReference>
<evidence type="ECO:0000256" key="6">
    <source>
        <dbReference type="ARBA" id="ARBA00022692"/>
    </source>
</evidence>
<evidence type="ECO:0000313" key="15">
    <source>
        <dbReference type="Proteomes" id="UP000077339"/>
    </source>
</evidence>
<evidence type="ECO:0000256" key="4">
    <source>
        <dbReference type="ARBA" id="ARBA00022553"/>
    </source>
</evidence>
<dbReference type="SMART" id="SM00304">
    <property type="entry name" value="HAMP"/>
    <property type="match status" value="1"/>
</dbReference>
<dbReference type="InterPro" id="IPR036097">
    <property type="entry name" value="HisK_dim/P_sf"/>
</dbReference>
<dbReference type="Pfam" id="PF02518">
    <property type="entry name" value="HATPase_c"/>
    <property type="match status" value="1"/>
</dbReference>
<evidence type="ECO:0000259" key="12">
    <source>
        <dbReference type="PROSITE" id="PS50109"/>
    </source>
</evidence>
<dbReference type="Gene3D" id="1.10.287.130">
    <property type="match status" value="1"/>
</dbReference>
<keyword evidence="5" id="KW-0808">Transferase</keyword>
<keyword evidence="4" id="KW-0597">Phosphoprotein</keyword>
<protein>
    <recommendedName>
        <fullName evidence="3">histidine kinase</fullName>
        <ecNumber evidence="3">2.7.13.3</ecNumber>
    </recommendedName>
</protein>
<dbReference type="PROSITE" id="PS50885">
    <property type="entry name" value="HAMP"/>
    <property type="match status" value="1"/>
</dbReference>
<reference evidence="14 15" key="1">
    <citation type="submission" date="2014-02" db="EMBL/GenBank/DDBJ databases">
        <title>Kosmotoga genome sequencing.</title>
        <authorList>
            <person name="Pollo S.M."/>
            <person name="Charchuk R."/>
            <person name="Nesbo C.L."/>
        </authorList>
    </citation>
    <scope>NUCLEOTIDE SEQUENCE [LARGE SCALE GENOMIC DNA]</scope>
    <source>
        <strain evidence="14 15">S304</strain>
    </source>
</reference>
<dbReference type="AlphaFoldDB" id="A0A176K1T3"/>
<keyword evidence="6 11" id="KW-0812">Transmembrane</keyword>
<comment type="subcellular location">
    <subcellularLocation>
        <location evidence="2">Membrane</location>
    </subcellularLocation>
</comment>
<dbReference type="PANTHER" id="PTHR45436:SF5">
    <property type="entry name" value="SENSOR HISTIDINE KINASE TRCS"/>
    <property type="match status" value="1"/>
</dbReference>
<evidence type="ECO:0000256" key="5">
    <source>
        <dbReference type="ARBA" id="ARBA00022679"/>
    </source>
</evidence>
<evidence type="ECO:0000256" key="10">
    <source>
        <dbReference type="ARBA" id="ARBA00023136"/>
    </source>
</evidence>
<feature type="transmembrane region" description="Helical" evidence="11">
    <location>
        <begin position="12"/>
        <end position="36"/>
    </location>
</feature>
<dbReference type="Gene3D" id="3.30.565.10">
    <property type="entry name" value="Histidine kinase-like ATPase, C-terminal domain"/>
    <property type="match status" value="1"/>
</dbReference>
<dbReference type="PROSITE" id="PS50109">
    <property type="entry name" value="HIS_KIN"/>
    <property type="match status" value="1"/>
</dbReference>
<dbReference type="SUPFAM" id="SSF55874">
    <property type="entry name" value="ATPase domain of HSP90 chaperone/DNA topoisomerase II/histidine kinase"/>
    <property type="match status" value="1"/>
</dbReference>
<dbReference type="SUPFAM" id="SSF47384">
    <property type="entry name" value="Homodimeric domain of signal transducing histidine kinase"/>
    <property type="match status" value="1"/>
</dbReference>
<feature type="domain" description="Histidine kinase" evidence="12">
    <location>
        <begin position="232"/>
        <end position="431"/>
    </location>
</feature>
<dbReference type="SMART" id="SM00387">
    <property type="entry name" value="HATPase_c"/>
    <property type="match status" value="1"/>
</dbReference>
<evidence type="ECO:0000256" key="9">
    <source>
        <dbReference type="ARBA" id="ARBA00023012"/>
    </source>
</evidence>
<name>A0A176K1T3_9BACT</name>
<evidence type="ECO:0000256" key="11">
    <source>
        <dbReference type="SAM" id="Phobius"/>
    </source>
</evidence>
<evidence type="ECO:0000256" key="2">
    <source>
        <dbReference type="ARBA" id="ARBA00004370"/>
    </source>
</evidence>
<comment type="caution">
    <text evidence="14">The sequence shown here is derived from an EMBL/GenBank/DDBJ whole genome shotgun (WGS) entry which is preliminary data.</text>
</comment>
<dbReference type="OrthoDB" id="9796330at2"/>
<proteinExistence type="predicted"/>
<feature type="transmembrane region" description="Helical" evidence="11">
    <location>
        <begin position="151"/>
        <end position="170"/>
    </location>
</feature>
<evidence type="ECO:0000256" key="7">
    <source>
        <dbReference type="ARBA" id="ARBA00022777"/>
    </source>
</evidence>
<organism evidence="14 15">
    <name type="scientific">Kosmotoga arenicorallina S304</name>
    <dbReference type="NCBI Taxonomy" id="1453497"/>
    <lineage>
        <taxon>Bacteria</taxon>
        <taxon>Thermotogati</taxon>
        <taxon>Thermotogota</taxon>
        <taxon>Thermotogae</taxon>
        <taxon>Kosmotogales</taxon>
        <taxon>Kosmotogaceae</taxon>
        <taxon>Kosmotoga</taxon>
    </lineage>
</organism>
<evidence type="ECO:0000256" key="8">
    <source>
        <dbReference type="ARBA" id="ARBA00022989"/>
    </source>
</evidence>
<dbReference type="InterPro" id="IPR005467">
    <property type="entry name" value="His_kinase_dom"/>
</dbReference>
<dbReference type="GO" id="GO:0005886">
    <property type="term" value="C:plasma membrane"/>
    <property type="evidence" value="ECO:0007669"/>
    <property type="project" value="TreeGrafter"/>
</dbReference>
<keyword evidence="9" id="KW-0902">Two-component regulatory system</keyword>
<dbReference type="EMBL" id="JFHK01000005">
    <property type="protein sequence ID" value="OAA30983.1"/>
    <property type="molecule type" value="Genomic_DNA"/>
</dbReference>
<dbReference type="EC" id="2.7.13.3" evidence="3"/>
<dbReference type="PATRIC" id="fig|1453497.3.peg.1661"/>